<keyword evidence="3" id="KW-1185">Reference proteome</keyword>
<dbReference type="InParanoid" id="A0A0H2R2M5"/>
<feature type="region of interest" description="Disordered" evidence="1">
    <location>
        <begin position="186"/>
        <end position="220"/>
    </location>
</feature>
<organism evidence="2 3">
    <name type="scientific">Schizopora paradoxa</name>
    <dbReference type="NCBI Taxonomy" id="27342"/>
    <lineage>
        <taxon>Eukaryota</taxon>
        <taxon>Fungi</taxon>
        <taxon>Dikarya</taxon>
        <taxon>Basidiomycota</taxon>
        <taxon>Agaricomycotina</taxon>
        <taxon>Agaricomycetes</taxon>
        <taxon>Hymenochaetales</taxon>
        <taxon>Schizoporaceae</taxon>
        <taxon>Schizopora</taxon>
    </lineage>
</organism>
<dbReference type="AlphaFoldDB" id="A0A0H2R2M5"/>
<protein>
    <recommendedName>
        <fullName evidence="4">SWIM-type domain-containing protein</fullName>
    </recommendedName>
</protein>
<proteinExistence type="predicted"/>
<dbReference type="Proteomes" id="UP000053477">
    <property type="component" value="Unassembled WGS sequence"/>
</dbReference>
<dbReference type="OrthoDB" id="3221775at2759"/>
<dbReference type="EMBL" id="KQ086287">
    <property type="protein sequence ID" value="KLO05592.1"/>
    <property type="molecule type" value="Genomic_DNA"/>
</dbReference>
<gene>
    <name evidence="2" type="ORF">SCHPADRAFT_883687</name>
</gene>
<feature type="region of interest" description="Disordered" evidence="1">
    <location>
        <begin position="246"/>
        <end position="267"/>
    </location>
</feature>
<dbReference type="STRING" id="27342.A0A0H2R2M5"/>
<evidence type="ECO:0008006" key="4">
    <source>
        <dbReference type="Google" id="ProtNLM"/>
    </source>
</evidence>
<feature type="compositionally biased region" description="Basic and acidic residues" evidence="1">
    <location>
        <begin position="252"/>
        <end position="265"/>
    </location>
</feature>
<reference evidence="2 3" key="1">
    <citation type="submission" date="2015-04" db="EMBL/GenBank/DDBJ databases">
        <title>Complete genome sequence of Schizopora paradoxa KUC8140, a cosmopolitan wood degrader in East Asia.</title>
        <authorList>
            <consortium name="DOE Joint Genome Institute"/>
            <person name="Min B."/>
            <person name="Park H."/>
            <person name="Jang Y."/>
            <person name="Kim J.-J."/>
            <person name="Kim K.H."/>
            <person name="Pangilinan J."/>
            <person name="Lipzen A."/>
            <person name="Riley R."/>
            <person name="Grigoriev I.V."/>
            <person name="Spatafora J.W."/>
            <person name="Choi I.-G."/>
        </authorList>
    </citation>
    <scope>NUCLEOTIDE SEQUENCE [LARGE SCALE GENOMIC DNA]</scope>
    <source>
        <strain evidence="2 3">KUC8140</strain>
    </source>
</reference>
<evidence type="ECO:0000313" key="2">
    <source>
        <dbReference type="EMBL" id="KLO05592.1"/>
    </source>
</evidence>
<accession>A0A0H2R2M5</accession>
<feature type="compositionally biased region" description="Acidic residues" evidence="1">
    <location>
        <begin position="188"/>
        <end position="202"/>
    </location>
</feature>
<evidence type="ECO:0000313" key="3">
    <source>
        <dbReference type="Proteomes" id="UP000053477"/>
    </source>
</evidence>
<name>A0A0H2R2M5_9AGAM</name>
<sequence length="389" mass="44403">MYQFCKLRGLRELWGYAWASWYAPEKWKLWARSTSDLIFRLRTTMNAENHWRQVKHNHLHHLIRPRLDQLIWILVTKVFPQYVATSAVLEDTYRLGRSKALSSPQQLFKREWKRLAKLEMSGNVDYKPDVGRWLCGCGQQKYNAHLLCKHLVQAVPTPSIAFWRRVVRRRRAPFYVDIELRAKRPQLEDESNEDSDDLEDDGNYYADRTSGSITDGDDHTWDGSATLLRGDGGWRALLNGDVASSNGSLGKRMRDGDENGSHDADTGQLQDGLAALAGSNASLEAGSNPYLENEGEDELNEGILLLEEWSRDLRKAADVIDRQLPFKNSIWINSMVRQGLGKAASSLVSDIRWAESTGRTRLPTWGQSTRERHRQANLMGYHFAAGSET</sequence>
<evidence type="ECO:0000256" key="1">
    <source>
        <dbReference type="SAM" id="MobiDB-lite"/>
    </source>
</evidence>